<dbReference type="InterPro" id="IPR009091">
    <property type="entry name" value="RCC1/BLIP-II"/>
</dbReference>
<dbReference type="SUPFAM" id="SSF50985">
    <property type="entry name" value="RCC1/BLIP-II"/>
    <property type="match status" value="1"/>
</dbReference>
<dbReference type="Gene3D" id="2.130.10.30">
    <property type="entry name" value="Regulator of chromosome condensation 1/beta-lactamase-inhibitor protein II"/>
    <property type="match status" value="1"/>
</dbReference>
<evidence type="ECO:0000313" key="2">
    <source>
        <dbReference type="Proteomes" id="UP000095287"/>
    </source>
</evidence>
<evidence type="ECO:0000256" key="1">
    <source>
        <dbReference type="SAM" id="MobiDB-lite"/>
    </source>
</evidence>
<dbReference type="Proteomes" id="UP000095287">
    <property type="component" value="Unplaced"/>
</dbReference>
<dbReference type="AlphaFoldDB" id="A0A1I7ZLS5"/>
<dbReference type="WBParaSite" id="L893_g27697.t1">
    <property type="protein sequence ID" value="L893_g27697.t1"/>
    <property type="gene ID" value="L893_g27697"/>
</dbReference>
<feature type="compositionally biased region" description="Basic and acidic residues" evidence="1">
    <location>
        <begin position="1"/>
        <end position="19"/>
    </location>
</feature>
<organism evidence="2 3">
    <name type="scientific">Steinernema glaseri</name>
    <dbReference type="NCBI Taxonomy" id="37863"/>
    <lineage>
        <taxon>Eukaryota</taxon>
        <taxon>Metazoa</taxon>
        <taxon>Ecdysozoa</taxon>
        <taxon>Nematoda</taxon>
        <taxon>Chromadorea</taxon>
        <taxon>Rhabditida</taxon>
        <taxon>Tylenchina</taxon>
        <taxon>Panagrolaimomorpha</taxon>
        <taxon>Strongyloidoidea</taxon>
        <taxon>Steinernematidae</taxon>
        <taxon>Steinernema</taxon>
    </lineage>
</organism>
<accession>A0A1I7ZLS5</accession>
<evidence type="ECO:0000313" key="3">
    <source>
        <dbReference type="WBParaSite" id="L893_g27697.t1"/>
    </source>
</evidence>
<proteinExistence type="predicted"/>
<sequence>MSDAPVPEKKDSTSRKEATMEVDGTAATTCQEAWWLELIPEEKPKTPAPSPAPITETFFDDIHVYPLPRERFVKDFFFGSVKVHNSTERDGTKRTRVDILDRITCQSTSFMIDDWIHDVVFCEGRQEFYFSGMKQTIYCYFYVADDTELRDDYLIIRRQYSRACDGKWSYVPVLLDNAITKSWLSEDPTYSCIEGPRRPQFEKCRNAAVVIAANTDDVVYVINSHLEREGCSVFRNNEHIADLDTKVVLMEAGTSHTLLLTQNCQLYAMGASLLSDCLDKLSLRIELDVRLDMHIYDGEAVGFGWNSNAQLGPEIPVGDIVATPAPMMPIEDRHFWVSAFACDTFTALLSSKGEVVEFPKDRQAAECI</sequence>
<name>A0A1I7ZLS5_9BILA</name>
<protein>
    <submittedName>
        <fullName evidence="3">Uncharacterized protein</fullName>
    </submittedName>
</protein>
<keyword evidence="2" id="KW-1185">Reference proteome</keyword>
<reference evidence="3" key="1">
    <citation type="submission" date="2016-11" db="UniProtKB">
        <authorList>
            <consortium name="WormBaseParasite"/>
        </authorList>
    </citation>
    <scope>IDENTIFICATION</scope>
</reference>
<feature type="region of interest" description="Disordered" evidence="1">
    <location>
        <begin position="1"/>
        <end position="23"/>
    </location>
</feature>